<sequence length="137" mass="15786">MSVEESRIVELEKEISELKGLIFALKPASVSPSNVLQRIRKECREKYFGSWNDMRDEKITYGPNGKTYSDYSVFEEIIMKKTGMLFKYSKGKPNGGGSITGLVRSEDDVKLYRDICDKVCKELRNCVDVYTHQREGR</sequence>
<reference evidence="1 2" key="1">
    <citation type="submission" date="2021-06" db="EMBL/GenBank/DDBJ databases">
        <title>Description of novel taxa of the family Lachnospiraceae.</title>
        <authorList>
            <person name="Chaplin A.V."/>
            <person name="Sokolova S.R."/>
            <person name="Pikina A.P."/>
            <person name="Korzhanova M."/>
            <person name="Belova V."/>
            <person name="Korostin D."/>
            <person name="Efimov B.A."/>
        </authorList>
    </citation>
    <scope>NUCLEOTIDE SEQUENCE [LARGE SCALE GENOMIC DNA]</scope>
    <source>
        <strain evidence="1 2">ASD4241</strain>
    </source>
</reference>
<keyword evidence="2" id="KW-1185">Reference proteome</keyword>
<dbReference type="RefSeq" id="WP_158353182.1">
    <property type="nucleotide sequence ID" value="NZ_JAHQCX010000016.1"/>
</dbReference>
<comment type="caution">
    <text evidence="1">The sequence shown here is derived from an EMBL/GenBank/DDBJ whole genome shotgun (WGS) entry which is preliminary data.</text>
</comment>
<accession>A0ABS6KC28</accession>
<evidence type="ECO:0000313" key="1">
    <source>
        <dbReference type="EMBL" id="MBU9728075.1"/>
    </source>
</evidence>
<protein>
    <submittedName>
        <fullName evidence="1">Uncharacterized protein</fullName>
    </submittedName>
</protein>
<organism evidence="1 2">
    <name type="scientific">Diplocloster modestus</name>
    <dbReference type="NCBI Taxonomy" id="2850322"/>
    <lineage>
        <taxon>Bacteria</taxon>
        <taxon>Bacillati</taxon>
        <taxon>Bacillota</taxon>
        <taxon>Clostridia</taxon>
        <taxon>Lachnospirales</taxon>
        <taxon>Lachnospiraceae</taxon>
        <taxon>Diplocloster</taxon>
    </lineage>
</organism>
<gene>
    <name evidence="1" type="ORF">KTH90_18860</name>
</gene>
<dbReference type="Proteomes" id="UP001314681">
    <property type="component" value="Unassembled WGS sequence"/>
</dbReference>
<dbReference type="EMBL" id="JAHQCX010000016">
    <property type="protein sequence ID" value="MBU9728075.1"/>
    <property type="molecule type" value="Genomic_DNA"/>
</dbReference>
<name>A0ABS6KC28_9FIRM</name>
<evidence type="ECO:0000313" key="2">
    <source>
        <dbReference type="Proteomes" id="UP001314681"/>
    </source>
</evidence>
<proteinExistence type="predicted"/>